<dbReference type="Proteomes" id="UP001341281">
    <property type="component" value="Chromosome 01"/>
</dbReference>
<feature type="domain" description="F-box" evidence="1">
    <location>
        <begin position="12"/>
        <end position="61"/>
    </location>
</feature>
<dbReference type="Pfam" id="PF24750">
    <property type="entry name" value="b-prop_At3g26010-like"/>
    <property type="match status" value="1"/>
</dbReference>
<dbReference type="InterPro" id="IPR055290">
    <property type="entry name" value="At3g26010-like"/>
</dbReference>
<dbReference type="Gene3D" id="1.20.1280.50">
    <property type="match status" value="1"/>
</dbReference>
<dbReference type="InterPro" id="IPR001810">
    <property type="entry name" value="F-box_dom"/>
</dbReference>
<organism evidence="2 3">
    <name type="scientific">Paspalum notatum var. saurae</name>
    <dbReference type="NCBI Taxonomy" id="547442"/>
    <lineage>
        <taxon>Eukaryota</taxon>
        <taxon>Viridiplantae</taxon>
        <taxon>Streptophyta</taxon>
        <taxon>Embryophyta</taxon>
        <taxon>Tracheophyta</taxon>
        <taxon>Spermatophyta</taxon>
        <taxon>Magnoliopsida</taxon>
        <taxon>Liliopsida</taxon>
        <taxon>Poales</taxon>
        <taxon>Poaceae</taxon>
        <taxon>PACMAD clade</taxon>
        <taxon>Panicoideae</taxon>
        <taxon>Andropogonodae</taxon>
        <taxon>Paspaleae</taxon>
        <taxon>Paspalinae</taxon>
        <taxon>Paspalum</taxon>
    </lineage>
</organism>
<dbReference type="SUPFAM" id="SSF81383">
    <property type="entry name" value="F-box domain"/>
    <property type="match status" value="1"/>
</dbReference>
<name>A0AAQ3PV05_PASNO</name>
<dbReference type="InterPro" id="IPR036047">
    <property type="entry name" value="F-box-like_dom_sf"/>
</dbReference>
<dbReference type="PROSITE" id="PS50181">
    <property type="entry name" value="FBOX"/>
    <property type="match status" value="1"/>
</dbReference>
<evidence type="ECO:0000313" key="3">
    <source>
        <dbReference type="Proteomes" id="UP001341281"/>
    </source>
</evidence>
<proteinExistence type="predicted"/>
<dbReference type="PANTHER" id="PTHR35546:SF106">
    <property type="entry name" value="DUF1618 DOMAIN-CONTAINING PROTEIN"/>
    <property type="match status" value="1"/>
</dbReference>
<dbReference type="CDD" id="cd22157">
    <property type="entry name" value="F-box_AtFBW1-like"/>
    <property type="match status" value="1"/>
</dbReference>
<keyword evidence="3" id="KW-1185">Reference proteome</keyword>
<dbReference type="AlphaFoldDB" id="A0AAQ3PV05"/>
<accession>A0AAQ3PV05</accession>
<dbReference type="SMART" id="SM00256">
    <property type="entry name" value="FBOX"/>
    <property type="match status" value="1"/>
</dbReference>
<protein>
    <recommendedName>
        <fullName evidence="1">F-box domain-containing protein</fullName>
    </recommendedName>
</protein>
<evidence type="ECO:0000313" key="2">
    <source>
        <dbReference type="EMBL" id="WVZ54403.1"/>
    </source>
</evidence>
<evidence type="ECO:0000259" key="1">
    <source>
        <dbReference type="PROSITE" id="PS50181"/>
    </source>
</evidence>
<dbReference type="Pfam" id="PF00646">
    <property type="entry name" value="F-box"/>
    <property type="match status" value="1"/>
</dbReference>
<dbReference type="PANTHER" id="PTHR35546">
    <property type="entry name" value="F-BOX PROTEIN INTERACTION DOMAIN PROTEIN-RELATED"/>
    <property type="match status" value="1"/>
</dbReference>
<gene>
    <name evidence="2" type="ORF">U9M48_005207</name>
</gene>
<sequence length="391" mass="43632">MDCPNSKRRAAAAAGPGLPEDAILEILARVPARSIHRFMCVSRRWRDLIADPLHRRRFPQTLEGFFFSDAEGSFFAGMPGIPAPLFDRRFSFLTKLPGNDSGIRLLHSCNGLLLFGHGAGYVVCNPATEQWVAVPGPGAGGCPSSAAPTYIVVSDGPAASLCFHLIHLWQKGPYVVEVLTYSSESGAWVKSADKRRPWQEGGGWRAWALFMGNAFVDGMLHFTVFHHDMGKYLIVGLDWEGTTCRVMSWPDKHGLTGLFLGRSQGRLYCMTACQEDKFFNQTGISIWVLQNPGAEAECVPGAEAEWVLKHNVNFLKLFGQRECRVHVDYDVVAIHPDFSLVFFVQHGSRKLIAYDMDNEKVYDLRTIRQTYGLCTPYVPCYSELSVLANKY</sequence>
<dbReference type="EMBL" id="CP144745">
    <property type="protein sequence ID" value="WVZ54403.1"/>
    <property type="molecule type" value="Genomic_DNA"/>
</dbReference>
<reference evidence="2 3" key="1">
    <citation type="submission" date="2024-02" db="EMBL/GenBank/DDBJ databases">
        <title>High-quality chromosome-scale genome assembly of Pensacola bahiagrass (Paspalum notatum Flugge var. saurae).</title>
        <authorList>
            <person name="Vega J.M."/>
            <person name="Podio M."/>
            <person name="Orjuela J."/>
            <person name="Siena L.A."/>
            <person name="Pessino S.C."/>
            <person name="Combes M.C."/>
            <person name="Mariac C."/>
            <person name="Albertini E."/>
            <person name="Pupilli F."/>
            <person name="Ortiz J.P.A."/>
            <person name="Leblanc O."/>
        </authorList>
    </citation>
    <scope>NUCLEOTIDE SEQUENCE [LARGE SCALE GENOMIC DNA]</scope>
    <source>
        <strain evidence="2">R1</strain>
        <tissue evidence="2">Leaf</tissue>
    </source>
</reference>
<dbReference type="InterPro" id="IPR056592">
    <property type="entry name" value="Beta-prop_At3g26010-like"/>
</dbReference>